<organism evidence="1 2">
    <name type="scientific">Aspergillus eucalypticola (strain CBS 122712 / IBT 29274)</name>
    <dbReference type="NCBI Taxonomy" id="1448314"/>
    <lineage>
        <taxon>Eukaryota</taxon>
        <taxon>Fungi</taxon>
        <taxon>Dikarya</taxon>
        <taxon>Ascomycota</taxon>
        <taxon>Pezizomycotina</taxon>
        <taxon>Eurotiomycetes</taxon>
        <taxon>Eurotiomycetidae</taxon>
        <taxon>Eurotiales</taxon>
        <taxon>Aspergillaceae</taxon>
        <taxon>Aspergillus</taxon>
        <taxon>Aspergillus subgen. Circumdati</taxon>
    </lineage>
</organism>
<protein>
    <submittedName>
        <fullName evidence="1">Uncharacterized protein</fullName>
    </submittedName>
</protein>
<dbReference type="AlphaFoldDB" id="A0A317VMN4"/>
<dbReference type="EMBL" id="MSFU01000010">
    <property type="protein sequence ID" value="PWY74829.1"/>
    <property type="molecule type" value="Genomic_DNA"/>
</dbReference>
<proteinExistence type="predicted"/>
<dbReference type="GeneID" id="37053072"/>
<comment type="caution">
    <text evidence="1">The sequence shown here is derived from an EMBL/GenBank/DDBJ whole genome shotgun (WGS) entry which is preliminary data.</text>
</comment>
<dbReference type="Proteomes" id="UP000246171">
    <property type="component" value="Unassembled WGS sequence"/>
</dbReference>
<dbReference type="VEuPathDB" id="FungiDB:BO83DRAFT_377884"/>
<reference evidence="1" key="1">
    <citation type="submission" date="2016-12" db="EMBL/GenBank/DDBJ databases">
        <title>The genomes of Aspergillus section Nigri reveals drivers in fungal speciation.</title>
        <authorList>
            <consortium name="DOE Joint Genome Institute"/>
            <person name="Vesth T.C."/>
            <person name="Nybo J."/>
            <person name="Theobald S."/>
            <person name="Brandl J."/>
            <person name="Frisvad J.C."/>
            <person name="Nielsen K.F."/>
            <person name="Lyhne E.K."/>
            <person name="Kogle M.E."/>
            <person name="Kuo A."/>
            <person name="Riley R."/>
            <person name="Clum A."/>
            <person name="Nolan M."/>
            <person name="Lipzen A."/>
            <person name="Salamov A."/>
            <person name="Henrissat B."/>
            <person name="Wiebenga A."/>
            <person name="De vries R.P."/>
            <person name="Grigoriev I.V."/>
            <person name="Mortensen U.H."/>
            <person name="Andersen M.R."/>
            <person name="Baker S.E."/>
        </authorList>
    </citation>
    <scope>NUCLEOTIDE SEQUENCE</scope>
    <source>
        <strain evidence="1">CBS 122712</strain>
    </source>
</reference>
<accession>A0A317VMN4</accession>
<name>A0A317VMN4_ASPEC</name>
<keyword evidence="2" id="KW-1185">Reference proteome</keyword>
<gene>
    <name evidence="1" type="ORF">BO83DRAFT_377884</name>
</gene>
<dbReference type="RefSeq" id="XP_025388924.1">
    <property type="nucleotide sequence ID" value="XM_025531110.1"/>
</dbReference>
<evidence type="ECO:0000313" key="2">
    <source>
        <dbReference type="Proteomes" id="UP000246171"/>
    </source>
</evidence>
<sequence>MESKRGYLGFVGYQEWAKSDFFFESGVMMMRRKGKVEKNSIWRGKDGLLEAREPAGFSFRRPGVGGYRRRRCVQACAGVACLLQPAASLAVSSMMIWRCETWR</sequence>
<evidence type="ECO:0000313" key="1">
    <source>
        <dbReference type="EMBL" id="PWY74829.1"/>
    </source>
</evidence>